<keyword evidence="6" id="KW-1185">Reference proteome</keyword>
<protein>
    <submittedName>
        <fullName evidence="5">Cupredoxin domain-containing protein</fullName>
    </submittedName>
</protein>
<proteinExistence type="predicted"/>
<evidence type="ECO:0000256" key="1">
    <source>
        <dbReference type="ARBA" id="ARBA00022723"/>
    </source>
</evidence>
<dbReference type="PANTHER" id="PTHR38439">
    <property type="entry name" value="AURACYANIN-B"/>
    <property type="match status" value="1"/>
</dbReference>
<feature type="signal peptide" evidence="3">
    <location>
        <begin position="1"/>
        <end position="27"/>
    </location>
</feature>
<feature type="domain" description="EfeO-type cupredoxin-like" evidence="4">
    <location>
        <begin position="24"/>
        <end position="121"/>
    </location>
</feature>
<dbReference type="SUPFAM" id="SSF49503">
    <property type="entry name" value="Cupredoxins"/>
    <property type="match status" value="1"/>
</dbReference>
<comment type="caution">
    <text evidence="5">The sequence shown here is derived from an EMBL/GenBank/DDBJ whole genome shotgun (WGS) entry which is preliminary data.</text>
</comment>
<dbReference type="Gene3D" id="2.60.40.420">
    <property type="entry name" value="Cupredoxins - blue copper proteins"/>
    <property type="match status" value="1"/>
</dbReference>
<gene>
    <name evidence="5" type="ORF">QPM17_16535</name>
</gene>
<accession>A0ABT7IF01</accession>
<dbReference type="RefSeq" id="WP_285392024.1">
    <property type="nucleotide sequence ID" value="NZ_JASSVS010000009.1"/>
</dbReference>
<evidence type="ECO:0000256" key="2">
    <source>
        <dbReference type="ARBA" id="ARBA00023008"/>
    </source>
</evidence>
<dbReference type="Pfam" id="PF13473">
    <property type="entry name" value="Cupredoxin_1"/>
    <property type="match status" value="1"/>
</dbReference>
<dbReference type="InterPro" id="IPR028096">
    <property type="entry name" value="EfeO_Cupredoxin"/>
</dbReference>
<dbReference type="EMBL" id="JASSVS010000009">
    <property type="protein sequence ID" value="MDL0432751.1"/>
    <property type="molecule type" value="Genomic_DNA"/>
</dbReference>
<dbReference type="PANTHER" id="PTHR38439:SF3">
    <property type="entry name" value="COPPER-RESISTANT CUPROPROTEIN COPI"/>
    <property type="match status" value="1"/>
</dbReference>
<dbReference type="Proteomes" id="UP001227964">
    <property type="component" value="Unassembled WGS sequence"/>
</dbReference>
<organism evidence="5 6">
    <name type="scientific">Marinobacter azerbaijanicus</name>
    <dbReference type="NCBI Taxonomy" id="3050455"/>
    <lineage>
        <taxon>Bacteria</taxon>
        <taxon>Pseudomonadati</taxon>
        <taxon>Pseudomonadota</taxon>
        <taxon>Gammaproteobacteria</taxon>
        <taxon>Pseudomonadales</taxon>
        <taxon>Marinobacteraceae</taxon>
        <taxon>Marinobacter</taxon>
    </lineage>
</organism>
<evidence type="ECO:0000256" key="3">
    <source>
        <dbReference type="SAM" id="SignalP"/>
    </source>
</evidence>
<evidence type="ECO:0000313" key="6">
    <source>
        <dbReference type="Proteomes" id="UP001227964"/>
    </source>
</evidence>
<dbReference type="PROSITE" id="PS00196">
    <property type="entry name" value="COPPER_BLUE"/>
    <property type="match status" value="1"/>
</dbReference>
<evidence type="ECO:0000313" key="5">
    <source>
        <dbReference type="EMBL" id="MDL0432751.1"/>
    </source>
</evidence>
<reference evidence="5 6" key="1">
    <citation type="submission" date="2023-06" db="EMBL/GenBank/DDBJ databases">
        <title>Marinobacter azerbaijanicus a moderately halophilic, isolated from Urmia Lake in Azerbaijan region of Iran.</title>
        <authorList>
            <person name="Sanchez-Porro C."/>
            <person name="Aghdam E.M."/>
            <person name="Saheb S.M."/>
            <person name="Tarhriz V."/>
            <person name="Kazemi E."/>
            <person name="Ammozegar M.A."/>
            <person name="Ventosa A."/>
            <person name="Hejazi M.S."/>
        </authorList>
    </citation>
    <scope>NUCLEOTIDE SEQUENCE [LARGE SCALE GENOMIC DNA]</scope>
    <source>
        <strain evidence="5 6">TBZ242</strain>
    </source>
</reference>
<dbReference type="InterPro" id="IPR008972">
    <property type="entry name" value="Cupredoxin"/>
</dbReference>
<feature type="chain" id="PRO_5045526697" evidence="3">
    <location>
        <begin position="28"/>
        <end position="125"/>
    </location>
</feature>
<evidence type="ECO:0000259" key="4">
    <source>
        <dbReference type="Pfam" id="PF13473"/>
    </source>
</evidence>
<sequence>MKLFGMFSYIALLVAGALAASPGAVSAHQHKDGDTRTVEVVAKEFTFEPSRIEVAPGSRVEIKLINEGSLSHNLHIAGDGMKTETIQTGDTDTLTVTAPENGKLAFFCNVPGHKQAGMTGEIVAH</sequence>
<keyword evidence="1" id="KW-0479">Metal-binding</keyword>
<dbReference type="InterPro" id="IPR050845">
    <property type="entry name" value="Cu-binding_ET"/>
</dbReference>
<keyword evidence="2" id="KW-0186">Copper</keyword>
<dbReference type="InterPro" id="IPR028871">
    <property type="entry name" value="BlueCu_1_BS"/>
</dbReference>
<keyword evidence="3" id="KW-0732">Signal</keyword>
<name>A0ABT7IF01_9GAMM</name>